<protein>
    <submittedName>
        <fullName evidence="1">MobC family plasmid mobilization relaxosome protein</fullName>
    </submittedName>
</protein>
<proteinExistence type="predicted"/>
<dbReference type="AlphaFoldDB" id="A0A5R9BS83"/>
<accession>A0A5R9BS83</accession>
<reference evidence="1 2" key="1">
    <citation type="submission" date="2019-05" db="EMBL/GenBank/DDBJ databases">
        <title>The metagenome of a microbial culture collection derived from dairy environment covers the genomic content of the human microbiome.</title>
        <authorList>
            <person name="Roder T."/>
            <person name="Wuthrich D."/>
            <person name="Sattari Z."/>
            <person name="Von Ah U."/>
            <person name="Bar C."/>
            <person name="Ronchi F."/>
            <person name="Macpherson A.J."/>
            <person name="Ganal-Vonarburg S.C."/>
            <person name="Bruggmann R."/>
            <person name="Vergeres G."/>
        </authorList>
    </citation>
    <scope>NUCLEOTIDE SEQUENCE [LARGE SCALE GENOMIC DNA]</scope>
    <source>
        <strain evidence="1 2">FAM 18815</strain>
    </source>
</reference>
<organism evidence="1 2">
    <name type="scientific">Pediococcus stilesii</name>
    <dbReference type="NCBI Taxonomy" id="331679"/>
    <lineage>
        <taxon>Bacteria</taxon>
        <taxon>Bacillati</taxon>
        <taxon>Bacillota</taxon>
        <taxon>Bacilli</taxon>
        <taxon>Lactobacillales</taxon>
        <taxon>Lactobacillaceae</taxon>
        <taxon>Pediococcus</taxon>
    </lineage>
</organism>
<evidence type="ECO:0000313" key="1">
    <source>
        <dbReference type="EMBL" id="TLQ02821.1"/>
    </source>
</evidence>
<dbReference type="EMBL" id="VBTH01000035">
    <property type="protein sequence ID" value="TLQ02821.1"/>
    <property type="molecule type" value="Genomic_DNA"/>
</dbReference>
<comment type="caution">
    <text evidence="1">The sequence shown here is derived from an EMBL/GenBank/DDBJ whole genome shotgun (WGS) entry which is preliminary data.</text>
</comment>
<sequence length="112" mass="12945">MANIKANSDKQTKRINFRLNELEYEKLSQSASTYGLTVSSYAKQLALKSNLRKPYFSASDTQQIILELTRQGTNLNQITRKLNQGDPLTPAMLAEIKKMQEVQRQLWRQLQK</sequence>
<gene>
    <name evidence="1" type="ORF">FEZ51_10280</name>
</gene>
<dbReference type="Pfam" id="PF21983">
    <property type="entry name" value="NikA-like"/>
    <property type="match status" value="1"/>
</dbReference>
<dbReference type="Proteomes" id="UP000305541">
    <property type="component" value="Unassembled WGS sequence"/>
</dbReference>
<name>A0A5R9BS83_9LACO</name>
<dbReference type="OrthoDB" id="9804743at2"/>
<evidence type="ECO:0000313" key="2">
    <source>
        <dbReference type="Proteomes" id="UP000305541"/>
    </source>
</evidence>
<dbReference type="RefSeq" id="WP_015060302.1">
    <property type="nucleotide sequence ID" value="NZ_VBTH01000035.1"/>
</dbReference>
<dbReference type="InterPro" id="IPR053842">
    <property type="entry name" value="NikA-like"/>
</dbReference>